<feature type="region of interest" description="Disordered" evidence="1">
    <location>
        <begin position="1"/>
        <end position="24"/>
    </location>
</feature>
<dbReference type="AlphaFoldDB" id="A0A1Y6CRI5"/>
<evidence type="ECO:0000256" key="2">
    <source>
        <dbReference type="SAM" id="Phobius"/>
    </source>
</evidence>
<evidence type="ECO:0000313" key="4">
    <source>
        <dbReference type="Proteomes" id="UP000192917"/>
    </source>
</evidence>
<feature type="compositionally biased region" description="Basic and acidic residues" evidence="1">
    <location>
        <begin position="12"/>
        <end position="24"/>
    </location>
</feature>
<organism evidence="3 4">
    <name type="scientific">Tistlia consotensis USBA 355</name>
    <dbReference type="NCBI Taxonomy" id="560819"/>
    <lineage>
        <taxon>Bacteria</taxon>
        <taxon>Pseudomonadati</taxon>
        <taxon>Pseudomonadota</taxon>
        <taxon>Alphaproteobacteria</taxon>
        <taxon>Rhodospirillales</taxon>
        <taxon>Rhodovibrionaceae</taxon>
        <taxon>Tistlia</taxon>
    </lineage>
</organism>
<feature type="non-terminal residue" evidence="3">
    <location>
        <position position="478"/>
    </location>
</feature>
<protein>
    <submittedName>
        <fullName evidence="3">Uncharacterized protein</fullName>
    </submittedName>
</protein>
<dbReference type="EMBL" id="FWZX01000076">
    <property type="protein sequence ID" value="SMF85954.1"/>
    <property type="molecule type" value="Genomic_DNA"/>
</dbReference>
<dbReference type="InterPro" id="IPR038188">
    <property type="entry name" value="TorS_sensor_sf"/>
</dbReference>
<sequence length="478" mass="49483">MNLPGTSQAFDQGHDIEGYDSGARDARPGRRGGFGIAPRLFLSFGGVAALTLLACGVAVIGGRDVRKSFSIATDRSVPALTEALTQQAGAASLAAAAPLLAAAGSEAERTAERDGLNGKLATLESGVERLQALGARPERIEAIRNDIAALAGATGSLDKAVALEGKLAAEIAGRRQAMNAAHAALLDSADQATKTSSDNMNMAGVATGMTFKSRMHSLLKHEVADVTRGLEASAGVERLGRLLFAGLAAGEPGELDRLSGLFDKQAKALQSALGRLPEGAWSTPLKEALAALKALGSGPDGVFEQRRGLLALPAAERRDAEQAQAGLAGRVEAATDALAKQLGPLQDESERNLKIASKQTVSESNDAIRSLMDESVKSLRGILSLKAEGNRMAGLMGQATTAPNAEVLKQLQADFAETASRAAAALAGTDKLAEQLDAKRAPLQVFGEKAGNVFELRSEQLAAQRQAEQALSESRQAA</sequence>
<name>A0A1Y6CRI5_9PROT</name>
<dbReference type="STRING" id="560819.SAMN05428998_1761"/>
<gene>
    <name evidence="3" type="ORF">SAMN05428998_1761</name>
</gene>
<proteinExistence type="predicted"/>
<feature type="transmembrane region" description="Helical" evidence="2">
    <location>
        <begin position="40"/>
        <end position="61"/>
    </location>
</feature>
<evidence type="ECO:0000256" key="1">
    <source>
        <dbReference type="SAM" id="MobiDB-lite"/>
    </source>
</evidence>
<keyword evidence="2" id="KW-0472">Membrane</keyword>
<reference evidence="3 4" key="1">
    <citation type="submission" date="2017-04" db="EMBL/GenBank/DDBJ databases">
        <authorList>
            <person name="Afonso C.L."/>
            <person name="Miller P.J."/>
            <person name="Scott M.A."/>
            <person name="Spackman E."/>
            <person name="Goraichik I."/>
            <person name="Dimitrov K.M."/>
            <person name="Suarez D.L."/>
            <person name="Swayne D.E."/>
        </authorList>
    </citation>
    <scope>NUCLEOTIDE SEQUENCE [LARGE SCALE GENOMIC DNA]</scope>
    <source>
        <strain evidence="3 4">USBA 355</strain>
    </source>
</reference>
<feature type="compositionally biased region" description="Polar residues" evidence="1">
    <location>
        <begin position="1"/>
        <end position="10"/>
    </location>
</feature>
<evidence type="ECO:0000313" key="3">
    <source>
        <dbReference type="EMBL" id="SMF85954.1"/>
    </source>
</evidence>
<keyword evidence="2" id="KW-1133">Transmembrane helix</keyword>
<accession>A0A1Y6CRI5</accession>
<keyword evidence="4" id="KW-1185">Reference proteome</keyword>
<dbReference type="Proteomes" id="UP000192917">
    <property type="component" value="Unassembled WGS sequence"/>
</dbReference>
<dbReference type="RefSeq" id="WP_143596446.1">
    <property type="nucleotide sequence ID" value="NZ_FWZX01000076.1"/>
</dbReference>
<dbReference type="Gene3D" id="1.20.58.920">
    <property type="match status" value="2"/>
</dbReference>
<keyword evidence="2" id="KW-0812">Transmembrane</keyword>